<sequence length="836" mass="93756">MTDPSNIQQIKDIIKPSDATAVTYFRDLLWVGDKTGNVYVASKTDKGGKSSFTIKYTLSPIIRNHLIKTLIPVEDPCVMIVHYTTLADAPGPVEIVRRGGIRTTIPQNASIALTSGKKANPRIVLVNDKAITGYCFCGGVLLQDFTFDAPSKVRAAAMTEKTVIYCCDKTYYSYDISTKATRELASALISTPIVHNIGNNQLLVTYQEFMNIQGGTYDANGETTNYHPTYGPPLAFYGPEKALYQFFQKNFIRSNLLTTEASSIVFDVPGVRLYTMIKTDLLIITNDAWKIVGSIPPPSDLLEMLTGGQAERVYKLLTALSPDQASESAIGIFNLMWPKDQMGALDFLTKFTWLSHPRELLSLFEDLKLPGTRKARISPTIQIAGNKNYINIYTKLAEVLEKNVNDYVNEGLPSIVIRYATTALAEVYAIIHETRKLNDIIIQNNEESLDKETLWNFVETANSEKKFPVSPALAVLKTRKGDISEAVNIWKQLYETTKDTAYLTNCSFTLQECSDQDFFIKTIDWIYPNCPSAAINSLLSKNHDTTMVLNWLAKNNREQERILYIDYLMCLPDYTPSVQLIDECFKKYIILLSGFDSDKYKEKDIKFTSAARIQKLTGNELKAAAKEEINTKAIRILEQHSKFISAEKYLSYINSSIDPKIALTIYRVTGKYLEALTLILKGKDPIPFEEVEEFCRAAPDPPQAFQAAFTLIGADKLFDKKCEFISRNISYIDPVSTIKMIPKDTPVKQVADVIRILFNLLVQRNESLDKQIAVTESMKVDAEYKLAKARSSSVVIDKTTVCATCGKPINDGQIYVDPDGTVYHGNETCKKAKSTF</sequence>
<dbReference type="RefSeq" id="XP_001309943.1">
    <property type="nucleotide sequence ID" value="XM_001309942.1"/>
</dbReference>
<accession>A2FDI4</accession>
<dbReference type="VEuPathDB" id="TrichDB:TVAGG3_0572130"/>
<organism evidence="1 2">
    <name type="scientific">Trichomonas vaginalis (strain ATCC PRA-98 / G3)</name>
    <dbReference type="NCBI Taxonomy" id="412133"/>
    <lineage>
        <taxon>Eukaryota</taxon>
        <taxon>Metamonada</taxon>
        <taxon>Parabasalia</taxon>
        <taxon>Trichomonadida</taxon>
        <taxon>Trichomonadidae</taxon>
        <taxon>Trichomonas</taxon>
    </lineage>
</organism>
<dbReference type="EMBL" id="DS113733">
    <property type="protein sequence ID" value="EAX97013.1"/>
    <property type="molecule type" value="Genomic_DNA"/>
</dbReference>
<dbReference type="Proteomes" id="UP000001542">
    <property type="component" value="Unassembled WGS sequence"/>
</dbReference>
<evidence type="ECO:0000313" key="2">
    <source>
        <dbReference type="Proteomes" id="UP000001542"/>
    </source>
</evidence>
<evidence type="ECO:0000313" key="1">
    <source>
        <dbReference type="EMBL" id="EAX97013.1"/>
    </source>
</evidence>
<dbReference type="PANTHER" id="PTHR12894">
    <property type="entry name" value="CNH DOMAIN CONTAINING"/>
    <property type="match status" value="1"/>
</dbReference>
<proteinExistence type="predicted"/>
<dbReference type="GO" id="GO:0016020">
    <property type="term" value="C:membrane"/>
    <property type="evidence" value="ECO:0000318"/>
    <property type="project" value="GO_Central"/>
</dbReference>
<dbReference type="GO" id="GO:0005737">
    <property type="term" value="C:cytoplasm"/>
    <property type="evidence" value="ECO:0000318"/>
    <property type="project" value="GO_Central"/>
</dbReference>
<dbReference type="KEGG" id="tva:4754790"/>
<dbReference type="AlphaFoldDB" id="A2FDI4"/>
<keyword evidence="2" id="KW-1185">Reference proteome</keyword>
<dbReference type="InterPro" id="IPR032914">
    <property type="entry name" value="Vam6/VPS39/TRAP1"/>
</dbReference>
<name>A2FDI4_TRIV3</name>
<dbReference type="GO" id="GO:0006914">
    <property type="term" value="P:autophagy"/>
    <property type="evidence" value="ECO:0000318"/>
    <property type="project" value="GO_Central"/>
</dbReference>
<reference evidence="1" key="2">
    <citation type="journal article" date="2007" name="Science">
        <title>Draft genome sequence of the sexually transmitted pathogen Trichomonas vaginalis.</title>
        <authorList>
            <person name="Carlton J.M."/>
            <person name="Hirt R.P."/>
            <person name="Silva J.C."/>
            <person name="Delcher A.L."/>
            <person name="Schatz M."/>
            <person name="Zhao Q."/>
            <person name="Wortman J.R."/>
            <person name="Bidwell S.L."/>
            <person name="Alsmark U.C.M."/>
            <person name="Besteiro S."/>
            <person name="Sicheritz-Ponten T."/>
            <person name="Noel C.J."/>
            <person name="Dacks J.B."/>
            <person name="Foster P.G."/>
            <person name="Simillion C."/>
            <person name="Van de Peer Y."/>
            <person name="Miranda-Saavedra D."/>
            <person name="Barton G.J."/>
            <person name="Westrop G.D."/>
            <person name="Mueller S."/>
            <person name="Dessi D."/>
            <person name="Fiori P.L."/>
            <person name="Ren Q."/>
            <person name="Paulsen I."/>
            <person name="Zhang H."/>
            <person name="Bastida-Corcuera F.D."/>
            <person name="Simoes-Barbosa A."/>
            <person name="Brown M.T."/>
            <person name="Hayes R.D."/>
            <person name="Mukherjee M."/>
            <person name="Okumura C.Y."/>
            <person name="Schneider R."/>
            <person name="Smith A.J."/>
            <person name="Vanacova S."/>
            <person name="Villalvazo M."/>
            <person name="Haas B.J."/>
            <person name="Pertea M."/>
            <person name="Feldblyum T.V."/>
            <person name="Utterback T.R."/>
            <person name="Shu C.L."/>
            <person name="Osoegawa K."/>
            <person name="de Jong P.J."/>
            <person name="Hrdy I."/>
            <person name="Horvathova L."/>
            <person name="Zubacova Z."/>
            <person name="Dolezal P."/>
            <person name="Malik S.B."/>
            <person name="Logsdon J.M. Jr."/>
            <person name="Henze K."/>
            <person name="Gupta A."/>
            <person name="Wang C.C."/>
            <person name="Dunne R.L."/>
            <person name="Upcroft J.A."/>
            <person name="Upcroft P."/>
            <person name="White O."/>
            <person name="Salzberg S.L."/>
            <person name="Tang P."/>
            <person name="Chiu C.-H."/>
            <person name="Lee Y.-S."/>
            <person name="Embley T.M."/>
            <person name="Coombs G.H."/>
            <person name="Mottram J.C."/>
            <person name="Tachezy J."/>
            <person name="Fraser-Liggett C.M."/>
            <person name="Johnson P.J."/>
        </authorList>
    </citation>
    <scope>NUCLEOTIDE SEQUENCE [LARGE SCALE GENOMIC DNA]</scope>
    <source>
        <strain evidence="1">G3</strain>
    </source>
</reference>
<dbReference type="PANTHER" id="PTHR12894:SF27">
    <property type="entry name" value="TRANSFORMING GROWTH FACTOR-BETA RECEPTOR-ASSOCIATED PROTEIN 1"/>
    <property type="match status" value="1"/>
</dbReference>
<reference evidence="1" key="1">
    <citation type="submission" date="2006-10" db="EMBL/GenBank/DDBJ databases">
        <authorList>
            <person name="Amadeo P."/>
            <person name="Zhao Q."/>
            <person name="Wortman J."/>
            <person name="Fraser-Liggett C."/>
            <person name="Carlton J."/>
        </authorList>
    </citation>
    <scope>NUCLEOTIDE SEQUENCE</scope>
    <source>
        <strain evidence="1">G3</strain>
    </source>
</reference>
<protein>
    <submittedName>
        <fullName evidence="1">Uncharacterized protein</fullName>
    </submittedName>
</protein>
<gene>
    <name evidence="1" type="ORF">TVAG_315150</name>
</gene>
<dbReference type="VEuPathDB" id="TrichDB:TVAG_315150"/>
<dbReference type="GO" id="GO:0034058">
    <property type="term" value="P:endosomal vesicle fusion"/>
    <property type="evidence" value="ECO:0000318"/>
    <property type="project" value="GO_Central"/>
</dbReference>
<dbReference type="InParanoid" id="A2FDI4"/>